<keyword evidence="1" id="KW-0472">Membrane</keyword>
<dbReference type="EMBL" id="JALNTZ010000001">
    <property type="protein sequence ID" value="KAJ3666382.1"/>
    <property type="molecule type" value="Genomic_DNA"/>
</dbReference>
<dbReference type="Proteomes" id="UP001168821">
    <property type="component" value="Unassembled WGS sequence"/>
</dbReference>
<sequence length="96" mass="11058">MDKPVPSVAKTGNRRDDTTLSCRRAVPRRSLLYFVLALWDADLTLLLYLNGLVLSSRIPCLLGLNDVLWDLRHLIPQKFMRSVMVTFGAFPKRHNY</sequence>
<proteinExistence type="predicted"/>
<gene>
    <name evidence="2" type="ORF">Zmor_001826</name>
</gene>
<keyword evidence="1" id="KW-0812">Transmembrane</keyword>
<accession>A0AA38MT02</accession>
<feature type="transmembrane region" description="Helical" evidence="1">
    <location>
        <begin position="31"/>
        <end position="49"/>
    </location>
</feature>
<dbReference type="AlphaFoldDB" id="A0AA38MT02"/>
<keyword evidence="3" id="KW-1185">Reference proteome</keyword>
<evidence type="ECO:0000256" key="1">
    <source>
        <dbReference type="SAM" id="Phobius"/>
    </source>
</evidence>
<comment type="caution">
    <text evidence="2">The sequence shown here is derived from an EMBL/GenBank/DDBJ whole genome shotgun (WGS) entry which is preliminary data.</text>
</comment>
<protein>
    <submittedName>
        <fullName evidence="2">Uncharacterized protein</fullName>
    </submittedName>
</protein>
<reference evidence="2" key="1">
    <citation type="journal article" date="2023" name="G3 (Bethesda)">
        <title>Whole genome assemblies of Zophobas morio and Tenebrio molitor.</title>
        <authorList>
            <person name="Kaur S."/>
            <person name="Stinson S.A."/>
            <person name="diCenzo G.C."/>
        </authorList>
    </citation>
    <scope>NUCLEOTIDE SEQUENCE</scope>
    <source>
        <strain evidence="2">QUZm001</strain>
    </source>
</reference>
<keyword evidence="1" id="KW-1133">Transmembrane helix</keyword>
<name>A0AA38MT02_9CUCU</name>
<evidence type="ECO:0000313" key="2">
    <source>
        <dbReference type="EMBL" id="KAJ3666382.1"/>
    </source>
</evidence>
<organism evidence="2 3">
    <name type="scientific">Zophobas morio</name>
    <dbReference type="NCBI Taxonomy" id="2755281"/>
    <lineage>
        <taxon>Eukaryota</taxon>
        <taxon>Metazoa</taxon>
        <taxon>Ecdysozoa</taxon>
        <taxon>Arthropoda</taxon>
        <taxon>Hexapoda</taxon>
        <taxon>Insecta</taxon>
        <taxon>Pterygota</taxon>
        <taxon>Neoptera</taxon>
        <taxon>Endopterygota</taxon>
        <taxon>Coleoptera</taxon>
        <taxon>Polyphaga</taxon>
        <taxon>Cucujiformia</taxon>
        <taxon>Tenebrionidae</taxon>
        <taxon>Zophobas</taxon>
    </lineage>
</organism>
<evidence type="ECO:0000313" key="3">
    <source>
        <dbReference type="Proteomes" id="UP001168821"/>
    </source>
</evidence>